<keyword evidence="2" id="KW-1185">Reference proteome</keyword>
<sequence length="412" mass="46733">MAIGIKYSFANSWISKSAYILQDRNKFCDEESINKITKCGLRQLFEGLDSRKSLRKSKQSINYSDFFNRNLEAICRQYDTYRQCLRESEVDECAFRDNSIIDILYSHICFEGKQALETSSTGMCLSNLKPSAVIKIAKMTPGCEYCLVDLSSSLSAMLSVFHDHDKDEQNEAVMIKQNLLLICRNWHLLEKCIIPAYGKVCGETAQSFYVSLLNKVKNNLASVYKAYGADIEMIARCNKTTGEAVMSVLRNGSNDEEILNYAQRQRDIFSVSEKEFELRCGQCSPEKTSFTLTACFWSTVYNVGSKWMAMIPQLTHNQKKMCRLLKLFQGCYHDAVSSCPRSSKIDFSDLFQIICDVAQESSMMCFNAISDLSIHQSECGTTLSEITEYYLYKAAVIYEVDQTVCSGSSNIP</sequence>
<name>A0AAD9MTU4_9ANNE</name>
<protein>
    <submittedName>
        <fullName evidence="1">Uncharacterized protein</fullName>
    </submittedName>
</protein>
<dbReference type="Proteomes" id="UP001208570">
    <property type="component" value="Unassembled WGS sequence"/>
</dbReference>
<dbReference type="EMBL" id="JAODUP010000804">
    <property type="protein sequence ID" value="KAK2143888.1"/>
    <property type="molecule type" value="Genomic_DNA"/>
</dbReference>
<organism evidence="1 2">
    <name type="scientific">Paralvinella palmiformis</name>
    <dbReference type="NCBI Taxonomy" id="53620"/>
    <lineage>
        <taxon>Eukaryota</taxon>
        <taxon>Metazoa</taxon>
        <taxon>Spiralia</taxon>
        <taxon>Lophotrochozoa</taxon>
        <taxon>Annelida</taxon>
        <taxon>Polychaeta</taxon>
        <taxon>Sedentaria</taxon>
        <taxon>Canalipalpata</taxon>
        <taxon>Terebellida</taxon>
        <taxon>Terebelliformia</taxon>
        <taxon>Alvinellidae</taxon>
        <taxon>Paralvinella</taxon>
    </lineage>
</organism>
<evidence type="ECO:0000313" key="1">
    <source>
        <dbReference type="EMBL" id="KAK2143888.1"/>
    </source>
</evidence>
<dbReference type="AlphaFoldDB" id="A0AAD9MTU4"/>
<proteinExistence type="predicted"/>
<reference evidence="1" key="1">
    <citation type="journal article" date="2023" name="Mol. Biol. Evol.">
        <title>Third-Generation Sequencing Reveals the Adaptive Role of the Epigenome in Three Deep-Sea Polychaetes.</title>
        <authorList>
            <person name="Perez M."/>
            <person name="Aroh O."/>
            <person name="Sun Y."/>
            <person name="Lan Y."/>
            <person name="Juniper S.K."/>
            <person name="Young C.R."/>
            <person name="Angers B."/>
            <person name="Qian P.Y."/>
        </authorList>
    </citation>
    <scope>NUCLEOTIDE SEQUENCE</scope>
    <source>
        <strain evidence="1">P08H-3</strain>
    </source>
</reference>
<comment type="caution">
    <text evidence="1">The sequence shown here is derived from an EMBL/GenBank/DDBJ whole genome shotgun (WGS) entry which is preliminary data.</text>
</comment>
<evidence type="ECO:0000313" key="2">
    <source>
        <dbReference type="Proteomes" id="UP001208570"/>
    </source>
</evidence>
<accession>A0AAD9MTU4</accession>
<gene>
    <name evidence="1" type="ORF">LSH36_804g00030</name>
</gene>